<reference evidence="1 2" key="1">
    <citation type="submission" date="2019-07" db="EMBL/GenBank/DDBJ databases">
        <title>Whole genome shotgun sequence of Cellulomonas persica NBRC 101101.</title>
        <authorList>
            <person name="Hosoyama A."/>
            <person name="Uohara A."/>
            <person name="Ohji S."/>
            <person name="Ichikawa N."/>
        </authorList>
    </citation>
    <scope>NUCLEOTIDE SEQUENCE [LARGE SCALE GENOMIC DNA]</scope>
    <source>
        <strain evidence="1 2">NBRC 101101</strain>
    </source>
</reference>
<dbReference type="OrthoDB" id="7041574at2"/>
<dbReference type="RefSeq" id="WP_146807801.1">
    <property type="nucleotide sequence ID" value="NZ_BJUA01000030.1"/>
</dbReference>
<evidence type="ECO:0000313" key="2">
    <source>
        <dbReference type="Proteomes" id="UP000321386"/>
    </source>
</evidence>
<dbReference type="Proteomes" id="UP000321386">
    <property type="component" value="Unassembled WGS sequence"/>
</dbReference>
<keyword evidence="2" id="KW-1185">Reference proteome</keyword>
<evidence type="ECO:0000313" key="1">
    <source>
        <dbReference type="EMBL" id="GEK19438.1"/>
    </source>
</evidence>
<organism evidence="1 2">
    <name type="scientific">Cellulomonas persica</name>
    <dbReference type="NCBI Taxonomy" id="76861"/>
    <lineage>
        <taxon>Bacteria</taxon>
        <taxon>Bacillati</taxon>
        <taxon>Actinomycetota</taxon>
        <taxon>Actinomycetes</taxon>
        <taxon>Micrococcales</taxon>
        <taxon>Cellulomonadaceae</taxon>
        <taxon>Cellulomonas</taxon>
    </lineage>
</organism>
<proteinExistence type="predicted"/>
<gene>
    <name evidence="1" type="ORF">CPE01_31710</name>
</gene>
<name>A0A510UXQ9_9CELL</name>
<dbReference type="EMBL" id="BJUA01000030">
    <property type="protein sequence ID" value="GEK19438.1"/>
    <property type="molecule type" value="Genomic_DNA"/>
</dbReference>
<protein>
    <submittedName>
        <fullName evidence="1">Uncharacterized protein</fullName>
    </submittedName>
</protein>
<sequence length="407" mass="45213">MCDDRIDRVEGWRETLLRRLSGWEVTNLTAGDLANFVAELGEHEQRVRQGTSVALTGDHATLANDCGLILIDADLSPSRQDLRGVPSPEVDDVVSKLRNQSGDAIARQVRSYTTANAIVVVNMFHPRHRNGRVFDLTLMQQTRTHADAHVSAAELDDDTLWAWDPDRRRVFDPWYRDVLPELADVVDRSNTVMADLLDEPVLQTLGIDAAQLVARQLDVFGSADPADATFRQLATGQFGLPYPDEMATDDAAAARMAASVVRRWLARVLLPAQNVIVDAPHLVARFPRLGPEAATADEWDKTTAKQVAGEPLSAAAPARASALDAFVTRPTYFAEVARQIQRERDSAPDLGDDLVFAEDTSRFIPRAEGQEFESDVAGNYATRWIENLEDDRARRDEVSYEPFTRLL</sequence>
<comment type="caution">
    <text evidence="1">The sequence shown here is derived from an EMBL/GenBank/DDBJ whole genome shotgun (WGS) entry which is preliminary data.</text>
</comment>
<accession>A0A510UXQ9</accession>
<dbReference type="AlphaFoldDB" id="A0A510UXQ9"/>